<sequence>MRRIKLKHFVKKYLILLLPTSHLLVPVAAPITWIGKSNTSLSTSLCLSQAYRSGLPPSSVIASLGRTILV</sequence>
<dbReference type="Ensembl" id="ENSFTIT00000022499.1">
    <property type="protein sequence ID" value="ENSFTIP00000021591.1"/>
    <property type="gene ID" value="ENSFTIG00000014036.1"/>
</dbReference>
<keyword evidence="2" id="KW-1185">Reference proteome</keyword>
<accession>A0A8C4VAL3</accession>
<name>A0A8C4VAL3_FALTI</name>
<dbReference type="AlphaFoldDB" id="A0A8C4VAL3"/>
<reference evidence="1" key="2">
    <citation type="submission" date="2025-09" db="UniProtKB">
        <authorList>
            <consortium name="Ensembl"/>
        </authorList>
    </citation>
    <scope>IDENTIFICATION</scope>
</reference>
<evidence type="ECO:0000313" key="1">
    <source>
        <dbReference type="Ensembl" id="ENSFTIP00000021591.1"/>
    </source>
</evidence>
<protein>
    <submittedName>
        <fullName evidence="1">Uncharacterized protein</fullName>
    </submittedName>
</protein>
<reference evidence="1" key="1">
    <citation type="submission" date="2025-08" db="UniProtKB">
        <authorList>
            <consortium name="Ensembl"/>
        </authorList>
    </citation>
    <scope>IDENTIFICATION</scope>
</reference>
<organism evidence="1 2">
    <name type="scientific">Falco tinnunculus</name>
    <name type="common">Common kestrel</name>
    <dbReference type="NCBI Taxonomy" id="100819"/>
    <lineage>
        <taxon>Eukaryota</taxon>
        <taxon>Metazoa</taxon>
        <taxon>Chordata</taxon>
        <taxon>Craniata</taxon>
        <taxon>Vertebrata</taxon>
        <taxon>Euteleostomi</taxon>
        <taxon>Archelosauria</taxon>
        <taxon>Archosauria</taxon>
        <taxon>Dinosauria</taxon>
        <taxon>Saurischia</taxon>
        <taxon>Theropoda</taxon>
        <taxon>Coelurosauria</taxon>
        <taxon>Aves</taxon>
        <taxon>Neognathae</taxon>
        <taxon>Neoaves</taxon>
        <taxon>Telluraves</taxon>
        <taxon>Australaves</taxon>
        <taxon>Falconiformes</taxon>
        <taxon>Falconidae</taxon>
        <taxon>Falco</taxon>
    </lineage>
</organism>
<proteinExistence type="predicted"/>
<dbReference type="Proteomes" id="UP000694562">
    <property type="component" value="Unplaced"/>
</dbReference>
<evidence type="ECO:0000313" key="2">
    <source>
        <dbReference type="Proteomes" id="UP000694562"/>
    </source>
</evidence>